<feature type="domain" description="TonB-dependent receptor-like beta-barrel" evidence="14">
    <location>
        <begin position="203"/>
        <end position="695"/>
    </location>
</feature>
<feature type="chain" id="PRO_5045466843" evidence="13">
    <location>
        <begin position="26"/>
        <end position="733"/>
    </location>
</feature>
<dbReference type="Pfam" id="PF07715">
    <property type="entry name" value="Plug"/>
    <property type="match status" value="1"/>
</dbReference>
<name>A0ABZ0I485_9GAMM</name>
<dbReference type="InterPro" id="IPR036942">
    <property type="entry name" value="Beta-barrel_TonB_sf"/>
</dbReference>
<comment type="similarity">
    <text evidence="11 12">Belongs to the TonB-dependent receptor family.</text>
</comment>
<dbReference type="EMBL" id="CP136864">
    <property type="protein sequence ID" value="WOJ93345.1"/>
    <property type="molecule type" value="Genomic_DNA"/>
</dbReference>
<evidence type="ECO:0000256" key="3">
    <source>
        <dbReference type="ARBA" id="ARBA00022452"/>
    </source>
</evidence>
<dbReference type="PROSITE" id="PS52016">
    <property type="entry name" value="TONB_DEPENDENT_REC_3"/>
    <property type="match status" value="1"/>
</dbReference>
<reference evidence="16 17" key="1">
    <citation type="submission" date="2023-10" db="EMBL/GenBank/DDBJ databases">
        <title>Two novel species belonging to the OM43/NOR5 clade.</title>
        <authorList>
            <person name="Park M."/>
        </authorList>
    </citation>
    <scope>NUCLEOTIDE SEQUENCE [LARGE SCALE GENOMIC DNA]</scope>
    <source>
        <strain evidence="16 17">IMCC43200</strain>
    </source>
</reference>
<feature type="domain" description="TonB-dependent receptor plug" evidence="15">
    <location>
        <begin position="43"/>
        <end position="149"/>
    </location>
</feature>
<dbReference type="InterPro" id="IPR000531">
    <property type="entry name" value="Beta-barrel_TonB"/>
</dbReference>
<keyword evidence="8 12" id="KW-0798">TonB box</keyword>
<proteinExistence type="inferred from homology"/>
<evidence type="ECO:0000256" key="5">
    <source>
        <dbReference type="ARBA" id="ARBA00022692"/>
    </source>
</evidence>
<comment type="subcellular location">
    <subcellularLocation>
        <location evidence="1 11">Cell outer membrane</location>
        <topology evidence="1 11">Multi-pass membrane protein</topology>
    </subcellularLocation>
</comment>
<gene>
    <name evidence="16" type="ORF">R0135_16400</name>
</gene>
<keyword evidence="2 11" id="KW-0813">Transport</keyword>
<evidence type="ECO:0000256" key="13">
    <source>
        <dbReference type="SAM" id="SignalP"/>
    </source>
</evidence>
<keyword evidence="5 11" id="KW-0812">Transmembrane</keyword>
<evidence type="ECO:0000259" key="14">
    <source>
        <dbReference type="Pfam" id="PF00593"/>
    </source>
</evidence>
<keyword evidence="16" id="KW-0675">Receptor</keyword>
<evidence type="ECO:0000256" key="7">
    <source>
        <dbReference type="ARBA" id="ARBA00023065"/>
    </source>
</evidence>
<dbReference type="RefSeq" id="WP_407347994.1">
    <property type="nucleotide sequence ID" value="NZ_CP136864.1"/>
</dbReference>
<evidence type="ECO:0000313" key="16">
    <source>
        <dbReference type="EMBL" id="WOJ93345.1"/>
    </source>
</evidence>
<keyword evidence="17" id="KW-1185">Reference proteome</keyword>
<dbReference type="PANTHER" id="PTHR32552">
    <property type="entry name" value="FERRICHROME IRON RECEPTOR-RELATED"/>
    <property type="match status" value="1"/>
</dbReference>
<evidence type="ECO:0000256" key="10">
    <source>
        <dbReference type="ARBA" id="ARBA00023237"/>
    </source>
</evidence>
<evidence type="ECO:0000256" key="11">
    <source>
        <dbReference type="PROSITE-ProRule" id="PRU01360"/>
    </source>
</evidence>
<feature type="signal peptide" evidence="13">
    <location>
        <begin position="1"/>
        <end position="25"/>
    </location>
</feature>
<evidence type="ECO:0000256" key="9">
    <source>
        <dbReference type="ARBA" id="ARBA00023136"/>
    </source>
</evidence>
<keyword evidence="9 11" id="KW-0472">Membrane</keyword>
<keyword evidence="3 11" id="KW-1134">Transmembrane beta strand</keyword>
<evidence type="ECO:0000256" key="12">
    <source>
        <dbReference type="RuleBase" id="RU003357"/>
    </source>
</evidence>
<keyword evidence="4" id="KW-0410">Iron transport</keyword>
<evidence type="ECO:0000313" key="17">
    <source>
        <dbReference type="Proteomes" id="UP001626537"/>
    </source>
</evidence>
<evidence type="ECO:0000256" key="8">
    <source>
        <dbReference type="ARBA" id="ARBA00023077"/>
    </source>
</evidence>
<evidence type="ECO:0000256" key="1">
    <source>
        <dbReference type="ARBA" id="ARBA00004571"/>
    </source>
</evidence>
<keyword evidence="6" id="KW-0408">Iron</keyword>
<evidence type="ECO:0000256" key="2">
    <source>
        <dbReference type="ARBA" id="ARBA00022448"/>
    </source>
</evidence>
<dbReference type="Pfam" id="PF00593">
    <property type="entry name" value="TonB_dep_Rec_b-barrel"/>
    <property type="match status" value="1"/>
</dbReference>
<evidence type="ECO:0000256" key="6">
    <source>
        <dbReference type="ARBA" id="ARBA00023004"/>
    </source>
</evidence>
<dbReference type="PANTHER" id="PTHR32552:SF81">
    <property type="entry name" value="TONB-DEPENDENT OUTER MEMBRANE RECEPTOR"/>
    <property type="match status" value="1"/>
</dbReference>
<dbReference type="Gene3D" id="2.40.170.20">
    <property type="entry name" value="TonB-dependent receptor, beta-barrel domain"/>
    <property type="match status" value="1"/>
</dbReference>
<dbReference type="SUPFAM" id="SSF56935">
    <property type="entry name" value="Porins"/>
    <property type="match status" value="1"/>
</dbReference>
<keyword evidence="7" id="KW-0406">Ion transport</keyword>
<dbReference type="Proteomes" id="UP001626537">
    <property type="component" value="Chromosome"/>
</dbReference>
<organism evidence="16 17">
    <name type="scientific">Congregibacter variabilis</name>
    <dbReference type="NCBI Taxonomy" id="3081200"/>
    <lineage>
        <taxon>Bacteria</taxon>
        <taxon>Pseudomonadati</taxon>
        <taxon>Pseudomonadota</taxon>
        <taxon>Gammaproteobacteria</taxon>
        <taxon>Cellvibrionales</taxon>
        <taxon>Halieaceae</taxon>
        <taxon>Congregibacter</taxon>
    </lineage>
</organism>
<dbReference type="InterPro" id="IPR039426">
    <property type="entry name" value="TonB-dep_rcpt-like"/>
</dbReference>
<evidence type="ECO:0000259" key="15">
    <source>
        <dbReference type="Pfam" id="PF07715"/>
    </source>
</evidence>
<dbReference type="CDD" id="cd01347">
    <property type="entry name" value="ligand_gated_channel"/>
    <property type="match status" value="1"/>
</dbReference>
<accession>A0ABZ0I485</accession>
<keyword evidence="10 11" id="KW-0998">Cell outer membrane</keyword>
<sequence length="733" mass="79476">MQGIPSKILAAAVAAAVLTPGLATAQNALEEVVVTATKRDASLSDLSVAANVIGADAIGPGGVQTVRDMYTEIPNMSIGDQFGFARVFMRGIGMTSIDIGGEGAVSILQDGAIIPRPAAQLVGMFDLEQVEVLRGPQGTLYGRGATAGAINVVTAKPGDELGGYINLTAGNYSMGTLEGAVDLPITDALALRLATKIERRDGYGSNLFTGNEVDDRNADAYRATLSYNPDANWDATLSYQYYEEDDNNYAFHYFGPSAGTAGGLPPAVTALGGSTVFDVGGSLYDIYSDQEAINTREGYMANMILNFELSENVSLRSTTSAQNMDRFLRDDLDSTEVDLFGQNNYTEESDSFGQEFTLNVERDNYSILAGAMYFEEELFGEVFVPLTNFCFFAAPATCGTPIGDFLNSGKYLQDGDVDITAYAAFVEVTVPLGEQFTVIAGARYNYEEREGTGAFIFDAAGFNIPTDAKADWDDITPRVTLEYRPNDNTLMYATYNQAFKSGVINTGSLSPPLDPETVDAFELGYKGSSSDGRLNYSLAAFFYDYQNVQISFVDETSTVSTINAAEAENYGAELELTYAMTDSLTVDLFATYLSAEYKEFINGDYANGFTPTDLSGNTLPNAPEYTFKLGFTYQTALGDGNLRVRGEGYYQDDVYFTEWNRSDAFQEGYGLINANADYSFGPEGRWMLSLWGRNLSDEEVISNNIITAPLYNSLRVGSMLPPRTYGVTGSYSF</sequence>
<protein>
    <submittedName>
        <fullName evidence="16">TonB-dependent receptor</fullName>
    </submittedName>
</protein>
<keyword evidence="13" id="KW-0732">Signal</keyword>
<evidence type="ECO:0000256" key="4">
    <source>
        <dbReference type="ARBA" id="ARBA00022496"/>
    </source>
</evidence>
<dbReference type="InterPro" id="IPR012910">
    <property type="entry name" value="Plug_dom"/>
</dbReference>